<organism evidence="6 7">
    <name type="scientific">Nocardiopsis sediminis</name>
    <dbReference type="NCBI Taxonomy" id="1778267"/>
    <lineage>
        <taxon>Bacteria</taxon>
        <taxon>Bacillati</taxon>
        <taxon>Actinomycetota</taxon>
        <taxon>Actinomycetes</taxon>
        <taxon>Streptosporangiales</taxon>
        <taxon>Nocardiopsidaceae</taxon>
        <taxon>Nocardiopsis</taxon>
    </lineage>
</organism>
<dbReference type="Pfam" id="PF00126">
    <property type="entry name" value="HTH_1"/>
    <property type="match status" value="1"/>
</dbReference>
<feature type="domain" description="HTH lysR-type" evidence="5">
    <location>
        <begin position="2"/>
        <end position="59"/>
    </location>
</feature>
<evidence type="ECO:0000256" key="4">
    <source>
        <dbReference type="ARBA" id="ARBA00023163"/>
    </source>
</evidence>
<dbReference type="Gene3D" id="3.40.190.10">
    <property type="entry name" value="Periplasmic binding protein-like II"/>
    <property type="match status" value="2"/>
</dbReference>
<dbReference type="Proteomes" id="UP001595847">
    <property type="component" value="Unassembled WGS sequence"/>
</dbReference>
<protein>
    <submittedName>
        <fullName evidence="6">LysR family transcriptional regulator</fullName>
    </submittedName>
</protein>
<comment type="caution">
    <text evidence="6">The sequence shown here is derived from an EMBL/GenBank/DDBJ whole genome shotgun (WGS) entry which is preliminary data.</text>
</comment>
<keyword evidence="7" id="KW-1185">Reference proteome</keyword>
<keyword evidence="4" id="KW-0804">Transcription</keyword>
<dbReference type="SUPFAM" id="SSF53850">
    <property type="entry name" value="Periplasmic binding protein-like II"/>
    <property type="match status" value="1"/>
</dbReference>
<evidence type="ECO:0000256" key="2">
    <source>
        <dbReference type="ARBA" id="ARBA00023015"/>
    </source>
</evidence>
<evidence type="ECO:0000313" key="6">
    <source>
        <dbReference type="EMBL" id="MFC3994497.1"/>
    </source>
</evidence>
<accession>A0ABV8FHR6</accession>
<dbReference type="Gene3D" id="1.10.10.10">
    <property type="entry name" value="Winged helix-like DNA-binding domain superfamily/Winged helix DNA-binding domain"/>
    <property type="match status" value="1"/>
</dbReference>
<gene>
    <name evidence="6" type="ORF">ACFOVU_01110</name>
</gene>
<evidence type="ECO:0000256" key="1">
    <source>
        <dbReference type="ARBA" id="ARBA00009437"/>
    </source>
</evidence>
<dbReference type="PROSITE" id="PS50931">
    <property type="entry name" value="HTH_LYSR"/>
    <property type="match status" value="1"/>
</dbReference>
<dbReference type="InterPro" id="IPR036388">
    <property type="entry name" value="WH-like_DNA-bd_sf"/>
</dbReference>
<dbReference type="InterPro" id="IPR005119">
    <property type="entry name" value="LysR_subst-bd"/>
</dbReference>
<name>A0ABV8FHR6_9ACTN</name>
<dbReference type="InterPro" id="IPR036390">
    <property type="entry name" value="WH_DNA-bd_sf"/>
</dbReference>
<evidence type="ECO:0000256" key="3">
    <source>
        <dbReference type="ARBA" id="ARBA00023125"/>
    </source>
</evidence>
<dbReference type="SUPFAM" id="SSF46785">
    <property type="entry name" value="Winged helix' DNA-binding domain"/>
    <property type="match status" value="1"/>
</dbReference>
<dbReference type="RefSeq" id="WP_378529366.1">
    <property type="nucleotide sequence ID" value="NZ_JBHSBH010000002.1"/>
</dbReference>
<comment type="similarity">
    <text evidence="1">Belongs to the LysR transcriptional regulatory family.</text>
</comment>
<dbReference type="Pfam" id="PF03466">
    <property type="entry name" value="LysR_substrate"/>
    <property type="match status" value="1"/>
</dbReference>
<proteinExistence type="inferred from homology"/>
<sequence length="329" mass="35528">MLDLRRLRVLRAVHHHGTVTAAAESLHLTPSAVSQQIRQLSRDLGVPLLEPEGRRIRLTSAAHVLLRHADAMTTRWEEAMADLAAHADGETGPLRMCGYPTGVATLLAPATALLRRVHPAMEVSVTEAEKSESFDLLLAEDADLAVVVPDPGVPPVDDGRFEQRRLVDDPQDLLVPAGHPLAGRASVRLAETAHEDWVVPHLSDCDYGRITQVACAAAGFAPRIVHRVTDWIAVSALVSNGLGVSLVPRLLPIAAEHDIARVRLSGDVRPARSILTVIRSGASRHPAVRRGLKALDQVVYRSRHGHALDADPVDDLPALDTRPSPDPAR</sequence>
<dbReference type="PANTHER" id="PTHR30346">
    <property type="entry name" value="TRANSCRIPTIONAL DUAL REGULATOR HCAR-RELATED"/>
    <property type="match status" value="1"/>
</dbReference>
<dbReference type="InterPro" id="IPR000847">
    <property type="entry name" value="LysR_HTH_N"/>
</dbReference>
<dbReference type="CDD" id="cd08423">
    <property type="entry name" value="PBP2_LTTR_like_6"/>
    <property type="match status" value="1"/>
</dbReference>
<keyword evidence="2" id="KW-0805">Transcription regulation</keyword>
<dbReference type="PANTHER" id="PTHR30346:SF29">
    <property type="entry name" value="LYSR SUBSTRATE-BINDING"/>
    <property type="match status" value="1"/>
</dbReference>
<dbReference type="EMBL" id="JBHSBH010000002">
    <property type="protein sequence ID" value="MFC3994497.1"/>
    <property type="molecule type" value="Genomic_DNA"/>
</dbReference>
<evidence type="ECO:0000313" key="7">
    <source>
        <dbReference type="Proteomes" id="UP001595847"/>
    </source>
</evidence>
<evidence type="ECO:0000259" key="5">
    <source>
        <dbReference type="PROSITE" id="PS50931"/>
    </source>
</evidence>
<keyword evidence="3" id="KW-0238">DNA-binding</keyword>
<reference evidence="7" key="1">
    <citation type="journal article" date="2019" name="Int. J. Syst. Evol. Microbiol.">
        <title>The Global Catalogue of Microorganisms (GCM) 10K type strain sequencing project: providing services to taxonomists for standard genome sequencing and annotation.</title>
        <authorList>
            <consortium name="The Broad Institute Genomics Platform"/>
            <consortium name="The Broad Institute Genome Sequencing Center for Infectious Disease"/>
            <person name="Wu L."/>
            <person name="Ma J."/>
        </authorList>
    </citation>
    <scope>NUCLEOTIDE SEQUENCE [LARGE SCALE GENOMIC DNA]</scope>
    <source>
        <strain evidence="7">TBRC 1826</strain>
    </source>
</reference>